<keyword evidence="1" id="KW-0812">Transmembrane</keyword>
<proteinExistence type="predicted"/>
<dbReference type="PROSITE" id="PS51257">
    <property type="entry name" value="PROKAR_LIPOPROTEIN"/>
    <property type="match status" value="1"/>
</dbReference>
<feature type="transmembrane region" description="Helical" evidence="1">
    <location>
        <begin position="12"/>
        <end position="36"/>
    </location>
</feature>
<protein>
    <submittedName>
        <fullName evidence="2">Uncharacterized protein</fullName>
    </submittedName>
</protein>
<evidence type="ECO:0000256" key="1">
    <source>
        <dbReference type="SAM" id="Phobius"/>
    </source>
</evidence>
<evidence type="ECO:0000313" key="2">
    <source>
        <dbReference type="EMBL" id="MCK2215320.1"/>
    </source>
</evidence>
<dbReference type="RefSeq" id="WP_242375167.1">
    <property type="nucleotide sequence ID" value="NZ_JAKRKC020000001.1"/>
</dbReference>
<reference evidence="2 3" key="1">
    <citation type="submission" date="2022-04" db="EMBL/GenBank/DDBJ databases">
        <title>Genome draft of Actinomadura sp. ATCC 31491.</title>
        <authorList>
            <person name="Shi X."/>
            <person name="Du Y."/>
        </authorList>
    </citation>
    <scope>NUCLEOTIDE SEQUENCE [LARGE SCALE GENOMIC DNA]</scope>
    <source>
        <strain evidence="2 3">ATCC 31491</strain>
    </source>
</reference>
<dbReference type="EMBL" id="JAKRKC020000001">
    <property type="protein sequence ID" value="MCK2215320.1"/>
    <property type="molecule type" value="Genomic_DNA"/>
</dbReference>
<keyword evidence="1" id="KW-0472">Membrane</keyword>
<comment type="caution">
    <text evidence="2">The sequence shown here is derived from an EMBL/GenBank/DDBJ whole genome shotgun (WGS) entry which is preliminary data.</text>
</comment>
<keyword evidence="3" id="KW-1185">Reference proteome</keyword>
<sequence>MTERARDIFWTFGCGLSVVIAVGCATFGTFLDLHLVARAQLYCQGDLSSGERFAGVWWSLSRVVIFPIVSVLSALAAQALHLPARLPWPAAVVVALVGRSGGGQALGWRG</sequence>
<organism evidence="2 3">
    <name type="scientific">Actinomadura luzonensis</name>
    <dbReference type="NCBI Taxonomy" id="2805427"/>
    <lineage>
        <taxon>Bacteria</taxon>
        <taxon>Bacillati</taxon>
        <taxon>Actinomycetota</taxon>
        <taxon>Actinomycetes</taxon>
        <taxon>Streptosporangiales</taxon>
        <taxon>Thermomonosporaceae</taxon>
        <taxon>Actinomadura</taxon>
    </lineage>
</organism>
<dbReference type="Proteomes" id="UP001317259">
    <property type="component" value="Unassembled WGS sequence"/>
</dbReference>
<gene>
    <name evidence="2" type="ORF">MF672_016215</name>
</gene>
<keyword evidence="1" id="KW-1133">Transmembrane helix</keyword>
<evidence type="ECO:0000313" key="3">
    <source>
        <dbReference type="Proteomes" id="UP001317259"/>
    </source>
</evidence>
<feature type="transmembrane region" description="Helical" evidence="1">
    <location>
        <begin position="56"/>
        <end position="77"/>
    </location>
</feature>
<name>A0ABT0FSL8_9ACTN</name>
<accession>A0ABT0FSL8</accession>